<dbReference type="PANTHER" id="PTHR43107">
    <property type="entry name" value="LONG-CHAIN FATTY ACID TRANSPORT PROTEIN"/>
    <property type="match status" value="1"/>
</dbReference>
<dbReference type="Proteomes" id="UP000269301">
    <property type="component" value="Unassembled WGS sequence"/>
</dbReference>
<keyword evidence="4" id="KW-0067">ATP-binding</keyword>
<dbReference type="InterPro" id="IPR045851">
    <property type="entry name" value="AMP-bd_C_sf"/>
</dbReference>
<dbReference type="AlphaFoldDB" id="A0A495A7R5"/>
<dbReference type="GO" id="GO:0005524">
    <property type="term" value="F:ATP binding"/>
    <property type="evidence" value="ECO:0007669"/>
    <property type="project" value="UniProtKB-KW"/>
</dbReference>
<proteinExistence type="inferred from homology"/>
<gene>
    <name evidence="7" type="ORF">D8M06_05780</name>
</gene>
<dbReference type="InterPro" id="IPR000873">
    <property type="entry name" value="AMP-dep_synth/lig_dom"/>
</dbReference>
<dbReference type="GO" id="GO:0005886">
    <property type="term" value="C:plasma membrane"/>
    <property type="evidence" value="ECO:0007669"/>
    <property type="project" value="TreeGrafter"/>
</dbReference>
<accession>A0A495A7R5</accession>
<organism evidence="7 8">
    <name type="scientific">Oceanobacillus halophilus</name>
    <dbReference type="NCBI Taxonomy" id="930130"/>
    <lineage>
        <taxon>Bacteria</taxon>
        <taxon>Bacillati</taxon>
        <taxon>Bacillota</taxon>
        <taxon>Bacilli</taxon>
        <taxon>Bacillales</taxon>
        <taxon>Bacillaceae</taxon>
        <taxon>Oceanobacillus</taxon>
    </lineage>
</organism>
<keyword evidence="2" id="KW-0436">Ligase</keyword>
<sequence>MEKTIDLIEQLVNEEHVVVRKLEEQAVKYGDKMFLYYGEDNNRYTYKEFNEMTNCIAHNLVSLGLKKGDRVSVFMKNSFLSTLVMFSVWKAGGVFAPINFNYKGKSLSYLINDTDPLMLIMEDELGNEYKKISNSINNKDIINIVYQSDEKVSNSKQKIMQSKEISFNSLLNGDMTNLDVDLYYFDEASIIYTSGTTGLPKGVVQSHRWIYAYSFFFGKILNHEDIIYNDLPLYHVGGAFFNITRAVFAGCGVALWDKFSSSNFWERIRVSQATSAVLVGVMTTWLMNAEETPEDRNNTLNKVHIQPLPDYHTKLAKRFGFDFILAGFGQTESGFGICGLIDELGEEYGTPKEMYRGYPKEDILEIARNLNLEVVKGNSEIKKGYMGKSSFFLEATVLNENDEQCLPNEIGELSVRPKVPSLILSEYYKKNEETLEAFKNLWFHTGDFAYKDEDGIFHFVDRKGSILKVRGEKVSSYQVEDELYEHPSIEVSVVFPITEEYGDEIAAYIVLKEGSEIEEKEIRDWVEVNLPRYMWPKYIKFVDEIPKTLTNKIQKFKLKEHLIKVLNGSD</sequence>
<dbReference type="PANTHER" id="PTHR43107:SF15">
    <property type="entry name" value="FATTY ACID TRANSPORT PROTEIN 3, ISOFORM A"/>
    <property type="match status" value="1"/>
</dbReference>
<feature type="domain" description="AMP-dependent synthetase/ligase" evidence="5">
    <location>
        <begin position="22"/>
        <end position="416"/>
    </location>
</feature>
<dbReference type="OrthoDB" id="9778383at2"/>
<comment type="similarity">
    <text evidence="1">Belongs to the ATP-dependent AMP-binding enzyme family.</text>
</comment>
<dbReference type="InterPro" id="IPR020845">
    <property type="entry name" value="AMP-binding_CS"/>
</dbReference>
<feature type="domain" description="AMP-binding enzyme C-terminal" evidence="6">
    <location>
        <begin position="479"/>
        <end position="552"/>
    </location>
</feature>
<evidence type="ECO:0000259" key="5">
    <source>
        <dbReference type="Pfam" id="PF00501"/>
    </source>
</evidence>
<dbReference type="Gene3D" id="3.40.50.12780">
    <property type="entry name" value="N-terminal domain of ligase-like"/>
    <property type="match status" value="2"/>
</dbReference>
<dbReference type="Gene3D" id="3.30.300.30">
    <property type="match status" value="1"/>
</dbReference>
<dbReference type="Pfam" id="PF13193">
    <property type="entry name" value="AMP-binding_C"/>
    <property type="match status" value="1"/>
</dbReference>
<name>A0A495A7R5_9BACI</name>
<dbReference type="GO" id="GO:0004467">
    <property type="term" value="F:long-chain fatty acid-CoA ligase activity"/>
    <property type="evidence" value="ECO:0007669"/>
    <property type="project" value="TreeGrafter"/>
</dbReference>
<dbReference type="GO" id="GO:0005324">
    <property type="term" value="F:long-chain fatty acid transmembrane transporter activity"/>
    <property type="evidence" value="ECO:0007669"/>
    <property type="project" value="TreeGrafter"/>
</dbReference>
<protein>
    <submittedName>
        <fullName evidence="7">Acyl-CoA synthetase</fullName>
    </submittedName>
</protein>
<comment type="caution">
    <text evidence="7">The sequence shown here is derived from an EMBL/GenBank/DDBJ whole genome shotgun (WGS) entry which is preliminary data.</text>
</comment>
<keyword evidence="8" id="KW-1185">Reference proteome</keyword>
<evidence type="ECO:0000256" key="4">
    <source>
        <dbReference type="ARBA" id="ARBA00022840"/>
    </source>
</evidence>
<dbReference type="PROSITE" id="PS00455">
    <property type="entry name" value="AMP_BINDING"/>
    <property type="match status" value="1"/>
</dbReference>
<evidence type="ECO:0000256" key="3">
    <source>
        <dbReference type="ARBA" id="ARBA00022741"/>
    </source>
</evidence>
<dbReference type="InterPro" id="IPR042099">
    <property type="entry name" value="ANL_N_sf"/>
</dbReference>
<dbReference type="Pfam" id="PF00501">
    <property type="entry name" value="AMP-binding"/>
    <property type="match status" value="1"/>
</dbReference>
<evidence type="ECO:0000259" key="6">
    <source>
        <dbReference type="Pfam" id="PF13193"/>
    </source>
</evidence>
<dbReference type="EMBL" id="RBZP01000002">
    <property type="protein sequence ID" value="RKQ35769.1"/>
    <property type="molecule type" value="Genomic_DNA"/>
</dbReference>
<reference evidence="7 8" key="1">
    <citation type="journal article" date="2016" name="Int. J. Syst. Evol. Microbiol.">
        <title>Oceanobacillus halophilus sp. nov., a novel moderately halophilic bacterium from a hypersaline lake.</title>
        <authorList>
            <person name="Amoozegar M.A."/>
            <person name="Bagheri M."/>
            <person name="Makhdoumi A."/>
            <person name="Nikou M.M."/>
            <person name="Fazeli S.A.S."/>
            <person name="Schumann P."/>
            <person name="Sproer C."/>
            <person name="Sanchez-Porro C."/>
            <person name="Ventosa A."/>
        </authorList>
    </citation>
    <scope>NUCLEOTIDE SEQUENCE [LARGE SCALE GENOMIC DNA]</scope>
    <source>
        <strain evidence="7 8">DSM 23996</strain>
    </source>
</reference>
<dbReference type="RefSeq" id="WP_121203440.1">
    <property type="nucleotide sequence ID" value="NZ_RBZP01000002.1"/>
</dbReference>
<dbReference type="SUPFAM" id="SSF56801">
    <property type="entry name" value="Acetyl-CoA synthetase-like"/>
    <property type="match status" value="1"/>
</dbReference>
<dbReference type="InterPro" id="IPR025110">
    <property type="entry name" value="AMP-bd_C"/>
</dbReference>
<evidence type="ECO:0000313" key="7">
    <source>
        <dbReference type="EMBL" id="RKQ35769.1"/>
    </source>
</evidence>
<keyword evidence="3" id="KW-0547">Nucleotide-binding</keyword>
<evidence type="ECO:0000256" key="2">
    <source>
        <dbReference type="ARBA" id="ARBA00022598"/>
    </source>
</evidence>
<evidence type="ECO:0000256" key="1">
    <source>
        <dbReference type="ARBA" id="ARBA00006432"/>
    </source>
</evidence>
<evidence type="ECO:0000313" key="8">
    <source>
        <dbReference type="Proteomes" id="UP000269301"/>
    </source>
</evidence>
<dbReference type="GO" id="GO:0044539">
    <property type="term" value="P:long-chain fatty acid import into cell"/>
    <property type="evidence" value="ECO:0007669"/>
    <property type="project" value="TreeGrafter"/>
</dbReference>